<comment type="caution">
    <text evidence="2">The sequence shown here is derived from an EMBL/GenBank/DDBJ whole genome shotgun (WGS) entry which is preliminary data.</text>
</comment>
<dbReference type="Gene3D" id="3.30.420.40">
    <property type="match status" value="2"/>
</dbReference>
<sequence length="297" mass="30917">MSNTKYSIGVDLGGTNIRVALLSEDGVIQKVRKEPTEANLGPGHVIYKMKRMIEEVMSGQNVIGIGIGSPGPLNPYTGVILDPPNLPGWKDIPLKALLEENFCIPVIVENDANAAALAEAHQGAGKGHSSVVYITWSTGIGAGLVFNGKVFQGAFGNAGEIGNTVLRSSDGSSVGVLEKLASGTAIGIQGKELLGLEENNAGAVFQLAASGNQQAKTIIDDAVKYVAMAVANLTLTLNPSVIVIGGGVMLGNPTLLHELTDIAKTYLYESMQNQLLIKTAELEDEAGLIGAGLLPFN</sequence>
<dbReference type="PANTHER" id="PTHR18964">
    <property type="entry name" value="ROK (REPRESSOR, ORF, KINASE) FAMILY"/>
    <property type="match status" value="1"/>
</dbReference>
<accession>A0A6M0Q7T6</accession>
<gene>
    <name evidence="2" type="ORF">G4D63_11830</name>
</gene>
<dbReference type="Proteomes" id="UP000481043">
    <property type="component" value="Unassembled WGS sequence"/>
</dbReference>
<organism evidence="2 3">
    <name type="scientific">Bacillus mesophilus</name>
    <dbReference type="NCBI Taxonomy" id="1808955"/>
    <lineage>
        <taxon>Bacteria</taxon>
        <taxon>Bacillati</taxon>
        <taxon>Bacillota</taxon>
        <taxon>Bacilli</taxon>
        <taxon>Bacillales</taxon>
        <taxon>Bacillaceae</taxon>
        <taxon>Bacillus</taxon>
    </lineage>
</organism>
<dbReference type="SUPFAM" id="SSF53067">
    <property type="entry name" value="Actin-like ATPase domain"/>
    <property type="match status" value="1"/>
</dbReference>
<dbReference type="AlphaFoldDB" id="A0A6M0Q7T6"/>
<protein>
    <submittedName>
        <fullName evidence="2">ROK family protein</fullName>
    </submittedName>
</protein>
<dbReference type="RefSeq" id="WP_163179860.1">
    <property type="nucleotide sequence ID" value="NZ_JAAIWM010000003.1"/>
</dbReference>
<keyword evidence="3" id="KW-1185">Reference proteome</keyword>
<comment type="similarity">
    <text evidence="1">Belongs to the ROK (NagC/XylR) family.</text>
</comment>
<dbReference type="InterPro" id="IPR043129">
    <property type="entry name" value="ATPase_NBD"/>
</dbReference>
<dbReference type="Pfam" id="PF00480">
    <property type="entry name" value="ROK"/>
    <property type="match status" value="1"/>
</dbReference>
<dbReference type="InterPro" id="IPR000600">
    <property type="entry name" value="ROK"/>
</dbReference>
<dbReference type="PANTHER" id="PTHR18964:SF149">
    <property type="entry name" value="BIFUNCTIONAL UDP-N-ACETYLGLUCOSAMINE 2-EPIMERASE_N-ACETYLMANNOSAMINE KINASE"/>
    <property type="match status" value="1"/>
</dbReference>
<name>A0A6M0Q7T6_9BACI</name>
<evidence type="ECO:0000313" key="2">
    <source>
        <dbReference type="EMBL" id="NEY72416.1"/>
    </source>
</evidence>
<evidence type="ECO:0000313" key="3">
    <source>
        <dbReference type="Proteomes" id="UP000481043"/>
    </source>
</evidence>
<evidence type="ECO:0000256" key="1">
    <source>
        <dbReference type="ARBA" id="ARBA00006479"/>
    </source>
</evidence>
<reference evidence="2 3" key="1">
    <citation type="submission" date="2020-02" db="EMBL/GenBank/DDBJ databases">
        <title>Bacillus aquiflavi sp. nov., isolated from yellow water of strong flavor Chinese baijiu in Yibin region of China.</title>
        <authorList>
            <person name="Xie J."/>
        </authorList>
    </citation>
    <scope>NUCLEOTIDE SEQUENCE [LARGE SCALE GENOMIC DNA]</scope>
    <source>
        <strain evidence="2 3">SA4</strain>
    </source>
</reference>
<dbReference type="EMBL" id="JAAIWM010000003">
    <property type="protein sequence ID" value="NEY72416.1"/>
    <property type="molecule type" value="Genomic_DNA"/>
</dbReference>
<proteinExistence type="inferred from homology"/>